<proteinExistence type="predicted"/>
<dbReference type="RefSeq" id="WP_153359290.1">
    <property type="nucleotide sequence ID" value="NZ_JAYKOO010000001.1"/>
</dbReference>
<name>A0A6A8AFG7_9HYPH</name>
<dbReference type="Proteomes" id="UP000435138">
    <property type="component" value="Unassembled WGS sequence"/>
</dbReference>
<keyword evidence="2" id="KW-1185">Reference proteome</keyword>
<gene>
    <name evidence="1" type="ORF">GAO09_26110</name>
</gene>
<evidence type="ECO:0000313" key="1">
    <source>
        <dbReference type="EMBL" id="MQY49514.1"/>
    </source>
</evidence>
<reference evidence="1 2" key="1">
    <citation type="submission" date="2019-11" db="EMBL/GenBank/DDBJ databases">
        <title>Genome analysis of Rhizobacterium cereale a novel genus and species isolated from maize roots in North Spain.</title>
        <authorList>
            <person name="Menendez E."/>
            <person name="Flores-Felix J.D."/>
            <person name="Ramirez-Bahena M.-H."/>
            <person name="Igual J.M."/>
            <person name="Garcia-Fraile P."/>
            <person name="Peix A."/>
            <person name="Velazquez E."/>
        </authorList>
    </citation>
    <scope>NUCLEOTIDE SEQUENCE [LARGE SCALE GENOMIC DNA]</scope>
    <source>
        <strain evidence="1 2">RZME27</strain>
    </source>
</reference>
<organism evidence="1 2">
    <name type="scientific">Endobacterium cereale</name>
    <dbReference type="NCBI Taxonomy" id="2663029"/>
    <lineage>
        <taxon>Bacteria</taxon>
        <taxon>Pseudomonadati</taxon>
        <taxon>Pseudomonadota</taxon>
        <taxon>Alphaproteobacteria</taxon>
        <taxon>Hyphomicrobiales</taxon>
        <taxon>Rhizobiaceae</taxon>
        <taxon>Endobacterium</taxon>
    </lineage>
</organism>
<dbReference type="InterPro" id="IPR036170">
    <property type="entry name" value="YezG-like_sf"/>
</dbReference>
<dbReference type="AlphaFoldDB" id="A0A6A8AFG7"/>
<dbReference type="EMBL" id="WIXI01000050">
    <property type="protein sequence ID" value="MQY49514.1"/>
    <property type="molecule type" value="Genomic_DNA"/>
</dbReference>
<comment type="caution">
    <text evidence="1">The sequence shown here is derived from an EMBL/GenBank/DDBJ whole genome shotgun (WGS) entry which is preliminary data.</text>
</comment>
<sequence length="338" mass="37789">MPSEIEALYQKIVACVEAALPDTGWIAATYRFNAITRFSEEAGMCRLDAGENKSFVVEDDATDALKELRTAMAKAHAEKHAWYSATVTLMPDRNFRFDFIYDRLPPFKIKPSQDKWAAEFRTYPRPDMQGPGIEICTTCGSEERQAVVQHGSYLLRCSGCGTGIVATSFNAISQTDDVYSAYADPGFGQQITEDALIGHGPLREIADAVSCVAIAGGTVLLLAATRHWGVEMRWLTPWEAVEDNAGSESFRAGFEHELRKEVGPGHVLCGLNARLIGRRYDRDTALFLLDDGRIARVHLTWRQDTEIDPRWPETTIYADPHDWWNRGLAEDHADWTSA</sequence>
<evidence type="ECO:0000313" key="2">
    <source>
        <dbReference type="Proteomes" id="UP000435138"/>
    </source>
</evidence>
<protein>
    <submittedName>
        <fullName evidence="1">Uncharacterized protein</fullName>
    </submittedName>
</protein>
<accession>A0A6A8AFG7</accession>
<dbReference type="SUPFAM" id="SSF160424">
    <property type="entry name" value="BH3703-like"/>
    <property type="match status" value="1"/>
</dbReference>